<dbReference type="Gene3D" id="2.80.10.50">
    <property type="match status" value="1"/>
</dbReference>
<feature type="chain" id="PRO_5039410855" description="PKD domain containing protein" evidence="1">
    <location>
        <begin position="21"/>
        <end position="423"/>
    </location>
</feature>
<dbReference type="InterPro" id="IPR013431">
    <property type="entry name" value="Delta_60_rpt"/>
</dbReference>
<evidence type="ECO:0000256" key="1">
    <source>
        <dbReference type="SAM" id="SignalP"/>
    </source>
</evidence>
<reference evidence="2" key="1">
    <citation type="submission" date="2021-01" db="EMBL/GenBank/DDBJ databases">
        <title>Whole genome shotgun sequence of Actinoplanes ferrugineus NBRC 15555.</title>
        <authorList>
            <person name="Komaki H."/>
            <person name="Tamura T."/>
        </authorList>
    </citation>
    <scope>NUCLEOTIDE SEQUENCE</scope>
    <source>
        <strain evidence="2">NBRC 15555</strain>
    </source>
</reference>
<dbReference type="SUPFAM" id="SSF75011">
    <property type="entry name" value="3-carboxy-cis,cis-mucoante lactonizing enzyme"/>
    <property type="match status" value="1"/>
</dbReference>
<dbReference type="EMBL" id="BOMM01000045">
    <property type="protein sequence ID" value="GIE13004.1"/>
    <property type="molecule type" value="Genomic_DNA"/>
</dbReference>
<dbReference type="AlphaFoldDB" id="A0A919J3I9"/>
<organism evidence="2 3">
    <name type="scientific">Paractinoplanes ferrugineus</name>
    <dbReference type="NCBI Taxonomy" id="113564"/>
    <lineage>
        <taxon>Bacteria</taxon>
        <taxon>Bacillati</taxon>
        <taxon>Actinomycetota</taxon>
        <taxon>Actinomycetes</taxon>
        <taxon>Micromonosporales</taxon>
        <taxon>Micromonosporaceae</taxon>
        <taxon>Paractinoplanes</taxon>
    </lineage>
</organism>
<name>A0A919J3I9_9ACTN</name>
<keyword evidence="1" id="KW-0732">Signal</keyword>
<dbReference type="Proteomes" id="UP000598174">
    <property type="component" value="Unassembled WGS sequence"/>
</dbReference>
<evidence type="ECO:0008006" key="4">
    <source>
        <dbReference type="Google" id="ProtNLM"/>
    </source>
</evidence>
<protein>
    <recommendedName>
        <fullName evidence="4">PKD domain containing protein</fullName>
    </recommendedName>
</protein>
<feature type="signal peptide" evidence="1">
    <location>
        <begin position="1"/>
        <end position="20"/>
    </location>
</feature>
<accession>A0A919J3I9</accession>
<evidence type="ECO:0000313" key="3">
    <source>
        <dbReference type="Proteomes" id="UP000598174"/>
    </source>
</evidence>
<comment type="caution">
    <text evidence="2">The sequence shown here is derived from an EMBL/GenBank/DDBJ whole genome shotgun (WGS) entry which is preliminary data.</text>
</comment>
<evidence type="ECO:0000313" key="2">
    <source>
        <dbReference type="EMBL" id="GIE13004.1"/>
    </source>
</evidence>
<proteinExistence type="predicted"/>
<gene>
    <name evidence="2" type="ORF">Afe05nite_48440</name>
</gene>
<sequence>MLAVLLAVIAVATGSATPSAADLAQPAVVSENPVDYTPHVLDGTVWALAVVGRTVIAGGNFTRVSDSSGRTTYTRRNIFAFDLLDGTVRAFAPTLDGPVHALAAGPAGTVYAGGTFTTVNGIRQRGLTRLSLTGGRETEFRAAITYGDVRALTQRDGYLYAGGFFTTVSGVPRTALARLDAVTGAVDTGFDAQLSAPGFPRTFVESFDLSPDGRRLVTVGAIRRSGTAVRDQIAMFDVSGPGAQLTDWYTDAYTPPCAPDYDVYVRQVKFSPDGSYLVAVSTGGTSSPLKLCDAAARFQTSGPGPHAPVWVQHTGGNSLFAVAVTGATVYLGGHQLYLDNPYGHKVKYPGQKPVFTPGPGAVMRPGIGAVDPDTGRALPWNPTRARGNGVRAFVAVPQGLLVGSDTDELGHEYHGRLGLFPPL</sequence>
<dbReference type="Pfam" id="PF17164">
    <property type="entry name" value="DUF5122"/>
    <property type="match status" value="1"/>
</dbReference>
<keyword evidence="3" id="KW-1185">Reference proteome</keyword>